<feature type="region of interest" description="Disordered" evidence="1">
    <location>
        <begin position="57"/>
        <end position="145"/>
    </location>
</feature>
<name>A0A9D4QRH4_DREPO</name>
<keyword evidence="3" id="KW-1185">Reference proteome</keyword>
<proteinExistence type="predicted"/>
<accession>A0A9D4QRH4</accession>
<reference evidence="2" key="1">
    <citation type="journal article" date="2019" name="bioRxiv">
        <title>The Genome of the Zebra Mussel, Dreissena polymorpha: A Resource for Invasive Species Research.</title>
        <authorList>
            <person name="McCartney M.A."/>
            <person name="Auch B."/>
            <person name="Kono T."/>
            <person name="Mallez S."/>
            <person name="Zhang Y."/>
            <person name="Obille A."/>
            <person name="Becker A."/>
            <person name="Abrahante J.E."/>
            <person name="Garbe J."/>
            <person name="Badalamenti J.P."/>
            <person name="Herman A."/>
            <person name="Mangelson H."/>
            <person name="Liachko I."/>
            <person name="Sullivan S."/>
            <person name="Sone E.D."/>
            <person name="Koren S."/>
            <person name="Silverstein K.A.T."/>
            <person name="Beckman K.B."/>
            <person name="Gohl D.M."/>
        </authorList>
    </citation>
    <scope>NUCLEOTIDE SEQUENCE</scope>
    <source>
        <strain evidence="2">Duluth1</strain>
        <tissue evidence="2">Whole animal</tissue>
    </source>
</reference>
<evidence type="ECO:0000313" key="3">
    <source>
        <dbReference type="Proteomes" id="UP000828390"/>
    </source>
</evidence>
<comment type="caution">
    <text evidence="2">The sequence shown here is derived from an EMBL/GenBank/DDBJ whole genome shotgun (WGS) entry which is preliminary data.</text>
</comment>
<gene>
    <name evidence="2" type="ORF">DPMN_113927</name>
</gene>
<evidence type="ECO:0000256" key="1">
    <source>
        <dbReference type="SAM" id="MobiDB-lite"/>
    </source>
</evidence>
<dbReference type="EMBL" id="JAIWYP010000004">
    <property type="protein sequence ID" value="KAH3840478.1"/>
    <property type="molecule type" value="Genomic_DNA"/>
</dbReference>
<feature type="compositionally biased region" description="Polar residues" evidence="1">
    <location>
        <begin position="117"/>
        <end position="139"/>
    </location>
</feature>
<reference evidence="2" key="2">
    <citation type="submission" date="2020-11" db="EMBL/GenBank/DDBJ databases">
        <authorList>
            <person name="McCartney M.A."/>
            <person name="Auch B."/>
            <person name="Kono T."/>
            <person name="Mallez S."/>
            <person name="Becker A."/>
            <person name="Gohl D.M."/>
            <person name="Silverstein K.A.T."/>
            <person name="Koren S."/>
            <person name="Bechman K.B."/>
            <person name="Herman A."/>
            <person name="Abrahante J.E."/>
            <person name="Garbe J."/>
        </authorList>
    </citation>
    <scope>NUCLEOTIDE SEQUENCE</scope>
    <source>
        <strain evidence="2">Duluth1</strain>
        <tissue evidence="2">Whole animal</tissue>
    </source>
</reference>
<feature type="compositionally biased region" description="Polar residues" evidence="1">
    <location>
        <begin position="60"/>
        <end position="70"/>
    </location>
</feature>
<organism evidence="2 3">
    <name type="scientific">Dreissena polymorpha</name>
    <name type="common">Zebra mussel</name>
    <name type="synonym">Mytilus polymorpha</name>
    <dbReference type="NCBI Taxonomy" id="45954"/>
    <lineage>
        <taxon>Eukaryota</taxon>
        <taxon>Metazoa</taxon>
        <taxon>Spiralia</taxon>
        <taxon>Lophotrochozoa</taxon>
        <taxon>Mollusca</taxon>
        <taxon>Bivalvia</taxon>
        <taxon>Autobranchia</taxon>
        <taxon>Heteroconchia</taxon>
        <taxon>Euheterodonta</taxon>
        <taxon>Imparidentia</taxon>
        <taxon>Neoheterodontei</taxon>
        <taxon>Myida</taxon>
        <taxon>Dreissenoidea</taxon>
        <taxon>Dreissenidae</taxon>
        <taxon>Dreissena</taxon>
    </lineage>
</organism>
<feature type="region of interest" description="Disordered" evidence="1">
    <location>
        <begin position="1"/>
        <end position="20"/>
    </location>
</feature>
<protein>
    <submittedName>
        <fullName evidence="2">Uncharacterized protein</fullName>
    </submittedName>
</protein>
<sequence>MKLQAGMKGNAQYKGSDKHCQTKSVYENKESFSYFSRGSFSDNVYAITQDEHFKRLLESTKATNPKQTRSAKYKKSETESWSSDESVENVQPGEENNPFRKMVADVNRPKSKPCISSIMNSSASKHPSKNTLDDSTSNGAGIIIK</sequence>
<dbReference type="Proteomes" id="UP000828390">
    <property type="component" value="Unassembled WGS sequence"/>
</dbReference>
<evidence type="ECO:0000313" key="2">
    <source>
        <dbReference type="EMBL" id="KAH3840478.1"/>
    </source>
</evidence>
<dbReference type="AlphaFoldDB" id="A0A9D4QRH4"/>